<dbReference type="VEuPathDB" id="VectorBase:PPAI001033"/>
<dbReference type="Proteomes" id="UP000092462">
    <property type="component" value="Unassembled WGS sequence"/>
</dbReference>
<organism evidence="1 2">
    <name type="scientific">Phlebotomus papatasi</name>
    <name type="common">Sandfly</name>
    <dbReference type="NCBI Taxonomy" id="29031"/>
    <lineage>
        <taxon>Eukaryota</taxon>
        <taxon>Metazoa</taxon>
        <taxon>Ecdysozoa</taxon>
        <taxon>Arthropoda</taxon>
        <taxon>Hexapoda</taxon>
        <taxon>Insecta</taxon>
        <taxon>Pterygota</taxon>
        <taxon>Neoptera</taxon>
        <taxon>Endopterygota</taxon>
        <taxon>Diptera</taxon>
        <taxon>Nematocera</taxon>
        <taxon>Psychodoidea</taxon>
        <taxon>Psychodidae</taxon>
        <taxon>Phlebotomus</taxon>
        <taxon>Phlebotomus</taxon>
    </lineage>
</organism>
<dbReference type="SUPFAM" id="SSF55550">
    <property type="entry name" value="SH2 domain"/>
    <property type="match status" value="1"/>
</dbReference>
<dbReference type="EMBL" id="AJVK01010174">
    <property type="status" value="NOT_ANNOTATED_CDS"/>
    <property type="molecule type" value="Genomic_DNA"/>
</dbReference>
<dbReference type="PRINTS" id="PR00401">
    <property type="entry name" value="SH2DOMAIN"/>
</dbReference>
<dbReference type="GO" id="GO:0005737">
    <property type="term" value="C:cytoplasm"/>
    <property type="evidence" value="ECO:0007669"/>
    <property type="project" value="TreeGrafter"/>
</dbReference>
<keyword evidence="2" id="KW-1185">Reference proteome</keyword>
<dbReference type="RefSeq" id="XP_055703082.1">
    <property type="nucleotide sequence ID" value="XM_055847107.1"/>
</dbReference>
<accession>A0A1B0D109</accession>
<dbReference type="AlphaFoldDB" id="A0A1B0D109"/>
<dbReference type="InterPro" id="IPR036860">
    <property type="entry name" value="SH2_dom_sf"/>
</dbReference>
<evidence type="ECO:0000313" key="2">
    <source>
        <dbReference type="Proteomes" id="UP000092462"/>
    </source>
</evidence>
<reference evidence="1" key="1">
    <citation type="submission" date="2022-08" db="UniProtKB">
        <authorList>
            <consortium name="EnsemblMetazoa"/>
        </authorList>
    </citation>
    <scope>IDENTIFICATION</scope>
    <source>
        <strain evidence="1">Israel</strain>
    </source>
</reference>
<dbReference type="SMART" id="SM00252">
    <property type="entry name" value="SH2"/>
    <property type="match status" value="1"/>
</dbReference>
<dbReference type="PANTHER" id="PTHR14388">
    <property type="entry name" value="T CELL-SPECIFIC ADAPTER PROTEIN TSAD"/>
    <property type="match status" value="1"/>
</dbReference>
<protein>
    <submittedName>
        <fullName evidence="1">Uncharacterized protein</fullName>
    </submittedName>
</protein>
<name>A0A1B0D109_PHLPP</name>
<proteinExistence type="predicted"/>
<dbReference type="OrthoDB" id="10003345at2759"/>
<dbReference type="EnsemblMetazoa" id="PPAI001033-RA">
    <property type="protein sequence ID" value="PPAI001033-PA"/>
    <property type="gene ID" value="PPAI001033"/>
</dbReference>
<dbReference type="EMBL" id="AJVK01010175">
    <property type="status" value="NOT_ANNOTATED_CDS"/>
    <property type="molecule type" value="Genomic_DNA"/>
</dbReference>
<dbReference type="KEGG" id="ppap:129801784"/>
<dbReference type="PANTHER" id="PTHR14388:SF17">
    <property type="entry name" value="SH2 DOMAIN-CONTAINING PROTEIN"/>
    <property type="match status" value="1"/>
</dbReference>
<dbReference type="Gene3D" id="3.30.505.10">
    <property type="entry name" value="SH2 domain"/>
    <property type="match status" value="1"/>
</dbReference>
<dbReference type="Pfam" id="PF00017">
    <property type="entry name" value="SH2"/>
    <property type="match status" value="1"/>
</dbReference>
<dbReference type="PROSITE" id="PS50001">
    <property type="entry name" value="SH2"/>
    <property type="match status" value="1"/>
</dbReference>
<dbReference type="GeneID" id="129801784"/>
<evidence type="ECO:0000313" key="1">
    <source>
        <dbReference type="EnsemblMetazoa" id="PPAI001033-PA"/>
    </source>
</evidence>
<sequence length="444" mass="51741">MLQQILQDMRVDPELLEGLNETEKQTLFCIMREEQVRRWRLWDQEEVRKSCDSTASATKSHKKTVTFLMGEDGDPWVWVMGEHPDDKSIEDILAEEAQQRARELAEMEAKELRKSVEVKLSDIIELDQITNHKLEEDEMPKIEDMEIYCSVDELRERINNSQNTNTSQSVKQTAYNTSQANFNMTTNSGDRKRDVLQEISLNSKATQKVAARVALWEHRLIGERTCEILRGMQKQQQDAEREAEEAARQEEELWKEQERKAKQAEIKRREIARKAREVHRMSLSCDQIEEIEVQNSEDSAPDTKLNSVDSCPPNHEAVMKWYREEEVPKGAGIDTEDRPTKWFHGFLSRNEAEHLLLPHSPGTFLVRVSEKIWGYAISYRDTDRCKHYLVQASDGRYQFLGANQLAHDSLNDLIRFHQMIPITAMGQERLRFSCPGNRYLEDSS</sequence>
<dbReference type="InterPro" id="IPR000980">
    <property type="entry name" value="SH2"/>
</dbReference>
<dbReference type="VEuPathDB" id="VectorBase:PPAPM1_001179"/>